<dbReference type="Proteomes" id="UP000261520">
    <property type="component" value="Unplaced"/>
</dbReference>
<dbReference type="PANTHER" id="PTHR45983">
    <property type="entry name" value="TYROSINE PHOSPHATSE N18, PUTATIVE-RELATED"/>
    <property type="match status" value="1"/>
</dbReference>
<keyword evidence="3" id="KW-0904">Protein phosphatase</keyword>
<dbReference type="GO" id="GO:0005737">
    <property type="term" value="C:cytoplasm"/>
    <property type="evidence" value="ECO:0007669"/>
    <property type="project" value="TreeGrafter"/>
</dbReference>
<evidence type="ECO:0000313" key="6">
    <source>
        <dbReference type="Proteomes" id="UP000261520"/>
    </source>
</evidence>
<feature type="compositionally biased region" description="Pro residues" evidence="4">
    <location>
        <begin position="112"/>
        <end position="125"/>
    </location>
</feature>
<dbReference type="GO" id="GO:0005634">
    <property type="term" value="C:nucleus"/>
    <property type="evidence" value="ECO:0007669"/>
    <property type="project" value="TreeGrafter"/>
</dbReference>
<keyword evidence="6" id="KW-1185">Reference proteome</keyword>
<dbReference type="GO" id="GO:0004726">
    <property type="term" value="F:non-membrane spanning protein tyrosine phosphatase activity"/>
    <property type="evidence" value="ECO:0007669"/>
    <property type="project" value="InterPro"/>
</dbReference>
<protein>
    <recommendedName>
        <fullName evidence="1">protein-tyrosine-phosphatase</fullName>
        <ecNumber evidence="1">3.1.3.48</ecNumber>
    </recommendedName>
</protein>
<organism evidence="5 6">
    <name type="scientific">Periophthalmus magnuspinnatus</name>
    <dbReference type="NCBI Taxonomy" id="409849"/>
    <lineage>
        <taxon>Eukaryota</taxon>
        <taxon>Metazoa</taxon>
        <taxon>Chordata</taxon>
        <taxon>Craniata</taxon>
        <taxon>Vertebrata</taxon>
        <taxon>Euteleostomi</taxon>
        <taxon>Actinopterygii</taxon>
        <taxon>Neopterygii</taxon>
        <taxon>Teleostei</taxon>
        <taxon>Neoteleostei</taxon>
        <taxon>Acanthomorphata</taxon>
        <taxon>Gobiaria</taxon>
        <taxon>Gobiiformes</taxon>
        <taxon>Gobioidei</taxon>
        <taxon>Gobiidae</taxon>
        <taxon>Oxudercinae</taxon>
        <taxon>Periophthalmus</taxon>
    </lineage>
</organism>
<evidence type="ECO:0000256" key="1">
    <source>
        <dbReference type="ARBA" id="ARBA00013064"/>
    </source>
</evidence>
<evidence type="ECO:0000256" key="4">
    <source>
        <dbReference type="SAM" id="MobiDB-lite"/>
    </source>
</evidence>
<proteinExistence type="predicted"/>
<dbReference type="AlphaFoldDB" id="A0A3B4AGQ2"/>
<dbReference type="InterPro" id="IPR047170">
    <property type="entry name" value="PTN12/18/22"/>
</dbReference>
<sequence>MCQREQILTLENCKKFYGILQPRGNCDTWACLGIQCQIRIKDFNVFRLIQEMRTQRHSAVQTKVCFLRVDESSPDKSRQQSDEDRWDTPPPKPPRIRSAQTEGDVKEEILQPPEPHPVPPILTPSPPSAFPTVTDVRQDNDRYHPKPVLHILATAHNNTTQVHKNFFKLFTVVDVSQRGVQGPWRHTSTSPGST</sequence>
<dbReference type="Ensembl" id="ENSPMGT00000016928.1">
    <property type="protein sequence ID" value="ENSPMGP00000015865.1"/>
    <property type="gene ID" value="ENSPMGG00000013008.1"/>
</dbReference>
<reference evidence="5" key="1">
    <citation type="submission" date="2025-08" db="UniProtKB">
        <authorList>
            <consortium name="Ensembl"/>
        </authorList>
    </citation>
    <scope>IDENTIFICATION</scope>
</reference>
<name>A0A3B4AGQ2_9GOBI</name>
<feature type="region of interest" description="Disordered" evidence="4">
    <location>
        <begin position="71"/>
        <end position="125"/>
    </location>
</feature>
<accession>A0A3B4AGQ2</accession>
<evidence type="ECO:0000256" key="2">
    <source>
        <dbReference type="ARBA" id="ARBA00022801"/>
    </source>
</evidence>
<feature type="compositionally biased region" description="Basic and acidic residues" evidence="4">
    <location>
        <begin position="71"/>
        <end position="87"/>
    </location>
</feature>
<reference evidence="5" key="2">
    <citation type="submission" date="2025-09" db="UniProtKB">
        <authorList>
            <consortium name="Ensembl"/>
        </authorList>
    </citation>
    <scope>IDENTIFICATION</scope>
</reference>
<dbReference type="PANTHER" id="PTHR45983:SF3">
    <property type="entry name" value="TYROSINE-PROTEIN PHOSPHATASE NON-RECEPTOR TYPE 12"/>
    <property type="match status" value="1"/>
</dbReference>
<dbReference type="STRING" id="409849.ENSPMGP00000015865"/>
<evidence type="ECO:0000313" key="5">
    <source>
        <dbReference type="Ensembl" id="ENSPMGP00000015865.1"/>
    </source>
</evidence>
<keyword evidence="2" id="KW-0378">Hydrolase</keyword>
<dbReference type="EC" id="3.1.3.48" evidence="1"/>
<evidence type="ECO:0000256" key="3">
    <source>
        <dbReference type="ARBA" id="ARBA00022912"/>
    </source>
</evidence>